<dbReference type="RefSeq" id="WP_189222421.1">
    <property type="nucleotide sequence ID" value="NZ_BMRG01000002.1"/>
</dbReference>
<dbReference type="Pfam" id="PF13560">
    <property type="entry name" value="HTH_31"/>
    <property type="match status" value="1"/>
</dbReference>
<dbReference type="Gene3D" id="1.10.260.40">
    <property type="entry name" value="lambda repressor-like DNA-binding domains"/>
    <property type="match status" value="1"/>
</dbReference>
<dbReference type="Proteomes" id="UP000639606">
    <property type="component" value="Unassembled WGS sequence"/>
</dbReference>
<organism evidence="2 3">
    <name type="scientific">Saccharothrix coeruleofusca</name>
    <dbReference type="NCBI Taxonomy" id="33919"/>
    <lineage>
        <taxon>Bacteria</taxon>
        <taxon>Bacillati</taxon>
        <taxon>Actinomycetota</taxon>
        <taxon>Actinomycetes</taxon>
        <taxon>Pseudonocardiales</taxon>
        <taxon>Pseudonocardiaceae</taxon>
        <taxon>Saccharothrix</taxon>
    </lineage>
</organism>
<comment type="caution">
    <text evidence="2">The sequence shown here is derived from an EMBL/GenBank/DDBJ whole genome shotgun (WGS) entry which is preliminary data.</text>
</comment>
<feature type="domain" description="DUF5753" evidence="1">
    <location>
        <begin position="111"/>
        <end position="288"/>
    </location>
</feature>
<reference evidence="2" key="2">
    <citation type="submission" date="2020-09" db="EMBL/GenBank/DDBJ databases">
        <authorList>
            <person name="Sun Q."/>
            <person name="Ohkuma M."/>
        </authorList>
    </citation>
    <scope>NUCLEOTIDE SEQUENCE</scope>
    <source>
        <strain evidence="2">JCM 3313</strain>
    </source>
</reference>
<dbReference type="SUPFAM" id="SSF47413">
    <property type="entry name" value="lambda repressor-like DNA-binding domains"/>
    <property type="match status" value="1"/>
</dbReference>
<proteinExistence type="predicted"/>
<name>A0A918AM20_9PSEU</name>
<dbReference type="InterPro" id="IPR043917">
    <property type="entry name" value="DUF5753"/>
</dbReference>
<gene>
    <name evidence="2" type="ORF">GCM10010185_15570</name>
</gene>
<dbReference type="InterPro" id="IPR010982">
    <property type="entry name" value="Lambda_DNA-bd_dom_sf"/>
</dbReference>
<dbReference type="Pfam" id="PF19054">
    <property type="entry name" value="DUF5753"/>
    <property type="match status" value="1"/>
</dbReference>
<dbReference type="EMBL" id="BMRG01000002">
    <property type="protein sequence ID" value="GGP44724.1"/>
    <property type="molecule type" value="Genomic_DNA"/>
</dbReference>
<accession>A0A918AM20</accession>
<evidence type="ECO:0000313" key="2">
    <source>
        <dbReference type="EMBL" id="GGP44724.1"/>
    </source>
</evidence>
<dbReference type="AlphaFoldDB" id="A0A918AM20"/>
<protein>
    <submittedName>
        <fullName evidence="2">Transcriptional regulator</fullName>
    </submittedName>
</protein>
<dbReference type="GO" id="GO:0003677">
    <property type="term" value="F:DNA binding"/>
    <property type="evidence" value="ECO:0007669"/>
    <property type="project" value="InterPro"/>
</dbReference>
<sequence>MSTAFANAASATVRRWQLTEALRQLREQREYTIDDVMDQLHGQPGKWSRSKLSRIENREQRVKPHEVEQLLNVYELTDEAVRAWLLGLAATAHERGYWLAIRKDLPEDFHNLLNVEPALVARRQFETTVVPGLLQTADYTRALINGANPGLAHETVERRVLARMARQQVLTRPHPLRLHVILDETILERPVGSALIMRNQLQRLADTLTEDHITVQVLPKSAGATPALDGAFSILTLPEPIPDFGYAEGPGGAVYIEDRTDVRVCTERWGILTDRALSATDSLDVIREAVKTYAEQI</sequence>
<evidence type="ECO:0000313" key="3">
    <source>
        <dbReference type="Proteomes" id="UP000639606"/>
    </source>
</evidence>
<keyword evidence="3" id="KW-1185">Reference proteome</keyword>
<dbReference type="InterPro" id="IPR001387">
    <property type="entry name" value="Cro/C1-type_HTH"/>
</dbReference>
<reference evidence="2" key="1">
    <citation type="journal article" date="2014" name="Int. J. Syst. Evol. Microbiol.">
        <title>Complete genome sequence of Corynebacterium casei LMG S-19264T (=DSM 44701T), isolated from a smear-ripened cheese.</title>
        <authorList>
            <consortium name="US DOE Joint Genome Institute (JGI-PGF)"/>
            <person name="Walter F."/>
            <person name="Albersmeier A."/>
            <person name="Kalinowski J."/>
            <person name="Ruckert C."/>
        </authorList>
    </citation>
    <scope>NUCLEOTIDE SEQUENCE</scope>
    <source>
        <strain evidence="2">JCM 3313</strain>
    </source>
</reference>
<evidence type="ECO:0000259" key="1">
    <source>
        <dbReference type="Pfam" id="PF19054"/>
    </source>
</evidence>
<dbReference type="CDD" id="cd00093">
    <property type="entry name" value="HTH_XRE"/>
    <property type="match status" value="1"/>
</dbReference>